<dbReference type="AlphaFoldDB" id="A0A518HNV1"/>
<dbReference type="EMBL" id="CP037423">
    <property type="protein sequence ID" value="QDV42524.1"/>
    <property type="molecule type" value="Genomic_DNA"/>
</dbReference>
<sequence length="392" mass="45004">MCKNTNLCLGWEITQKTGKGGRKHKVLDFVAEAFDYRKMTNVCQTTRAPLLPDRYPVGDLFICDVTDAIPKDDLHSMEHPIFSLSTKPDTRVREYEHNGVRITVTPSSLGLASIHDKDILIYCISQLIAKINDGHEPKRTLHLTAHDLLVTTNRTTDGRGYEQLVAALDRLSGTRIKTNLKSGGEEITEGFGLIDSWRIVRHTKSGRMSEMRINLSDWIFNAVNAREVLTLSREYFRLRRPLERRMYELARKHCGRQAEWTVSLELLRKKCGSGSTMKEFRRLVRRVVEDDCENDHMPDYRVRLEERGDGKSELVVFQSRGTIPAIGISGKKVVIPELDPDIYHDARLVCPGWDVRELEKQWREWIEASGAEPPRNADAAFVGFCRRWASRR</sequence>
<keyword evidence="2" id="KW-1185">Reference proteome</keyword>
<dbReference type="Pfam" id="PF10134">
    <property type="entry name" value="RPA"/>
    <property type="match status" value="1"/>
</dbReference>
<dbReference type="InterPro" id="IPR018777">
    <property type="entry name" value="Replication_initiator_prot_A"/>
</dbReference>
<reference evidence="1 2" key="1">
    <citation type="submission" date="2019-03" db="EMBL/GenBank/DDBJ databases">
        <title>Deep-cultivation of Planctomycetes and their phenomic and genomic characterization uncovers novel biology.</title>
        <authorList>
            <person name="Wiegand S."/>
            <person name="Jogler M."/>
            <person name="Boedeker C."/>
            <person name="Pinto D."/>
            <person name="Vollmers J."/>
            <person name="Rivas-Marin E."/>
            <person name="Kohn T."/>
            <person name="Peeters S.H."/>
            <person name="Heuer A."/>
            <person name="Rast P."/>
            <person name="Oberbeckmann S."/>
            <person name="Bunk B."/>
            <person name="Jeske O."/>
            <person name="Meyerdierks A."/>
            <person name="Storesund J.E."/>
            <person name="Kallscheuer N."/>
            <person name="Luecker S."/>
            <person name="Lage O.M."/>
            <person name="Pohl T."/>
            <person name="Merkel B.J."/>
            <person name="Hornburger P."/>
            <person name="Mueller R.-W."/>
            <person name="Bruemmer F."/>
            <person name="Labrenz M."/>
            <person name="Spormann A.M."/>
            <person name="Op den Camp H."/>
            <person name="Overmann J."/>
            <person name="Amann R."/>
            <person name="Jetten M.S.M."/>
            <person name="Mascher T."/>
            <person name="Medema M.H."/>
            <person name="Devos D.P."/>
            <person name="Kaster A.-K."/>
            <person name="Ovreas L."/>
            <person name="Rohde M."/>
            <person name="Galperin M.Y."/>
            <person name="Jogler C."/>
        </authorList>
    </citation>
    <scope>NUCLEOTIDE SEQUENCE [LARGE SCALE GENOMIC DNA]</scope>
    <source>
        <strain evidence="1 2">Enr13</strain>
    </source>
</reference>
<evidence type="ECO:0000313" key="2">
    <source>
        <dbReference type="Proteomes" id="UP000319004"/>
    </source>
</evidence>
<accession>A0A518HNV1</accession>
<protein>
    <submittedName>
        <fullName evidence="1">Replication initiator protein A</fullName>
    </submittedName>
</protein>
<organism evidence="1 2">
    <name type="scientific">Stieleria neptunia</name>
    <dbReference type="NCBI Taxonomy" id="2527979"/>
    <lineage>
        <taxon>Bacteria</taxon>
        <taxon>Pseudomonadati</taxon>
        <taxon>Planctomycetota</taxon>
        <taxon>Planctomycetia</taxon>
        <taxon>Pirellulales</taxon>
        <taxon>Pirellulaceae</taxon>
        <taxon>Stieleria</taxon>
    </lineage>
</organism>
<dbReference type="Proteomes" id="UP000319004">
    <property type="component" value="Chromosome"/>
</dbReference>
<proteinExistence type="predicted"/>
<dbReference type="KEGG" id="snep:Enr13x_23720"/>
<evidence type="ECO:0000313" key="1">
    <source>
        <dbReference type="EMBL" id="QDV42524.1"/>
    </source>
</evidence>
<dbReference type="RefSeq" id="WP_231744215.1">
    <property type="nucleotide sequence ID" value="NZ_CP037423.1"/>
</dbReference>
<gene>
    <name evidence="1" type="ORF">Enr13x_23720</name>
</gene>
<name>A0A518HNV1_9BACT</name>